<evidence type="ECO:0000313" key="2">
    <source>
        <dbReference type="Proteomes" id="UP000789375"/>
    </source>
</evidence>
<dbReference type="AlphaFoldDB" id="A0A9N9GET2"/>
<dbReference type="Gene3D" id="3.40.140.10">
    <property type="entry name" value="Cytidine Deaminase, domain 2"/>
    <property type="match status" value="1"/>
</dbReference>
<reference evidence="1" key="1">
    <citation type="submission" date="2021-06" db="EMBL/GenBank/DDBJ databases">
        <authorList>
            <person name="Kallberg Y."/>
            <person name="Tangrot J."/>
            <person name="Rosling A."/>
        </authorList>
    </citation>
    <scope>NUCLEOTIDE SEQUENCE</scope>
    <source>
        <strain evidence="1">87-6 pot B 2015</strain>
    </source>
</reference>
<proteinExistence type="predicted"/>
<protein>
    <submittedName>
        <fullName evidence="1">6345_t:CDS:1</fullName>
    </submittedName>
</protein>
<comment type="caution">
    <text evidence="1">The sequence shown here is derived from an EMBL/GenBank/DDBJ whole genome shotgun (WGS) entry which is preliminary data.</text>
</comment>
<sequence length="162" mass="18404">MTFTQLLTQEEISNVQKASLVSNTEQNTSKWLRVVDHFNKSCGITNSIEQIDPLKDLENYLCQFITWLQKEDSSDYKLCLRQEIKSVVIKISGFCVVITGLENTIHHANNFIFSICYLIDVKTRVRVIDVFATPQSGTGVSVEAVDPKMLDMLKQTGRPEMV</sequence>
<dbReference type="Proteomes" id="UP000789375">
    <property type="component" value="Unassembled WGS sequence"/>
</dbReference>
<keyword evidence="2" id="KW-1185">Reference proteome</keyword>
<accession>A0A9N9GET2</accession>
<name>A0A9N9GET2_FUNMO</name>
<organism evidence="1 2">
    <name type="scientific">Funneliformis mosseae</name>
    <name type="common">Endomycorrhizal fungus</name>
    <name type="synonym">Glomus mosseae</name>
    <dbReference type="NCBI Taxonomy" id="27381"/>
    <lineage>
        <taxon>Eukaryota</taxon>
        <taxon>Fungi</taxon>
        <taxon>Fungi incertae sedis</taxon>
        <taxon>Mucoromycota</taxon>
        <taxon>Glomeromycotina</taxon>
        <taxon>Glomeromycetes</taxon>
        <taxon>Glomerales</taxon>
        <taxon>Glomeraceae</taxon>
        <taxon>Funneliformis</taxon>
    </lineage>
</organism>
<feature type="non-terminal residue" evidence="1">
    <location>
        <position position="162"/>
    </location>
</feature>
<evidence type="ECO:0000313" key="1">
    <source>
        <dbReference type="EMBL" id="CAG8605114.1"/>
    </source>
</evidence>
<dbReference type="EMBL" id="CAJVPP010002590">
    <property type="protein sequence ID" value="CAG8605114.1"/>
    <property type="molecule type" value="Genomic_DNA"/>
</dbReference>
<gene>
    <name evidence="1" type="ORF">FMOSSE_LOCUS9158</name>
</gene>